<sequence length="222" mass="23275">MAVIHHTTIKPTKLELLTSWLPGRPWYRGGAGEPELAAAGGFRLDDPAGEVGIEFIVVNDTSGPQPVSYLAPLAYRGAPLAGAEQALLGTMQHGVLGQRWIYDAGHDPVFVAELLALIAGRVRPQHRNDSDTVDHDITRSCSGDLPAPVEPGAATATDDQEGTLLHAVPGAAVRLHRVLRPVPGGADPVPADAAGHVAGSWDLPDGTRVRGLYVTVRPEPAG</sequence>
<dbReference type="RefSeq" id="WP_156207349.1">
    <property type="nucleotide sequence ID" value="NZ_WHPN01000381.1"/>
</dbReference>
<dbReference type="Pfam" id="PF18085">
    <property type="entry name" value="Mak_N_cap"/>
    <property type="match status" value="1"/>
</dbReference>
<evidence type="ECO:0000256" key="2">
    <source>
        <dbReference type="ARBA" id="ARBA00022741"/>
    </source>
</evidence>
<keyword evidence="1" id="KW-0808">Transferase</keyword>
<evidence type="ECO:0000313" key="6">
    <source>
        <dbReference type="EMBL" id="KAF4406173.1"/>
    </source>
</evidence>
<evidence type="ECO:0000313" key="7">
    <source>
        <dbReference type="Proteomes" id="UP000621266"/>
    </source>
</evidence>
<feature type="domain" description="Maltokinase N-terminal cap" evidence="5">
    <location>
        <begin position="20"/>
        <end position="107"/>
    </location>
</feature>
<name>A0ABQ7FCF1_9ACTN</name>
<keyword evidence="4" id="KW-0067">ATP-binding</keyword>
<evidence type="ECO:0000259" key="5">
    <source>
        <dbReference type="Pfam" id="PF18085"/>
    </source>
</evidence>
<organism evidence="6 7">
    <name type="scientific">Streptomyces lycii</name>
    <dbReference type="NCBI Taxonomy" id="2654337"/>
    <lineage>
        <taxon>Bacteria</taxon>
        <taxon>Bacillati</taxon>
        <taxon>Actinomycetota</taxon>
        <taxon>Actinomycetes</taxon>
        <taxon>Kitasatosporales</taxon>
        <taxon>Streptomycetaceae</taxon>
        <taxon>Streptomyces</taxon>
    </lineage>
</organism>
<accession>A0ABQ7FCF1</accession>
<dbReference type="InterPro" id="IPR040999">
    <property type="entry name" value="Mak_N_cap"/>
</dbReference>
<dbReference type="Proteomes" id="UP000621266">
    <property type="component" value="Unassembled WGS sequence"/>
</dbReference>
<evidence type="ECO:0000256" key="1">
    <source>
        <dbReference type="ARBA" id="ARBA00022679"/>
    </source>
</evidence>
<keyword evidence="2" id="KW-0547">Nucleotide-binding</keyword>
<keyword evidence="7" id="KW-1185">Reference proteome</keyword>
<keyword evidence="3" id="KW-0418">Kinase</keyword>
<protein>
    <submittedName>
        <fullName evidence="6">1,4-alpha-glucan branching protein</fullName>
    </submittedName>
</protein>
<dbReference type="EMBL" id="WHPN01000381">
    <property type="protein sequence ID" value="KAF4406173.1"/>
    <property type="molecule type" value="Genomic_DNA"/>
</dbReference>
<gene>
    <name evidence="6" type="ORF">GCU69_26335</name>
</gene>
<evidence type="ECO:0000256" key="3">
    <source>
        <dbReference type="ARBA" id="ARBA00022777"/>
    </source>
</evidence>
<evidence type="ECO:0000256" key="4">
    <source>
        <dbReference type="ARBA" id="ARBA00022840"/>
    </source>
</evidence>
<comment type="caution">
    <text evidence="6">The sequence shown here is derived from an EMBL/GenBank/DDBJ whole genome shotgun (WGS) entry which is preliminary data.</text>
</comment>
<reference evidence="6 7" key="1">
    <citation type="submission" date="2019-10" db="EMBL/GenBank/DDBJ databases">
        <title>Streptomyces tenebrisbrunneis sp.nov., an endogenous actinomycete isolated from of Lycium ruthenicum.</title>
        <authorList>
            <person name="Ma L."/>
        </authorList>
    </citation>
    <scope>NUCLEOTIDE SEQUENCE [LARGE SCALE GENOMIC DNA]</scope>
    <source>
        <strain evidence="6 7">TRM 66187</strain>
    </source>
</reference>
<proteinExistence type="predicted"/>